<dbReference type="Gene3D" id="3.40.50.1000">
    <property type="entry name" value="HAD superfamily/HAD-like"/>
    <property type="match status" value="1"/>
</dbReference>
<comment type="cofactor">
    <cofactor evidence="1">
        <name>Mg(2+)</name>
        <dbReference type="ChEBI" id="CHEBI:18420"/>
    </cofactor>
</comment>
<evidence type="ECO:0000313" key="6">
    <source>
        <dbReference type="Proteomes" id="UP000824128"/>
    </source>
</evidence>
<dbReference type="Pfam" id="PF00702">
    <property type="entry name" value="Hydrolase"/>
    <property type="match status" value="1"/>
</dbReference>
<dbReference type="Proteomes" id="UP000824128">
    <property type="component" value="Unassembled WGS sequence"/>
</dbReference>
<dbReference type="GO" id="GO:0046872">
    <property type="term" value="F:metal ion binding"/>
    <property type="evidence" value="ECO:0007669"/>
    <property type="project" value="UniProtKB-KW"/>
</dbReference>
<gene>
    <name evidence="5" type="ORF">IAD24_07445</name>
</gene>
<dbReference type="PANTHER" id="PTHR46470">
    <property type="entry name" value="N-ACYLNEURAMINATE-9-PHOSPHATASE"/>
    <property type="match status" value="1"/>
</dbReference>
<proteinExistence type="predicted"/>
<protein>
    <submittedName>
        <fullName evidence="5">HAD family hydrolase</fullName>
    </submittedName>
</protein>
<name>A0A9D1N585_9FIRM</name>
<evidence type="ECO:0000313" key="5">
    <source>
        <dbReference type="EMBL" id="HIU94972.1"/>
    </source>
</evidence>
<evidence type="ECO:0000256" key="2">
    <source>
        <dbReference type="ARBA" id="ARBA00022723"/>
    </source>
</evidence>
<dbReference type="AlphaFoldDB" id="A0A9D1N585"/>
<dbReference type="Gene3D" id="1.10.150.240">
    <property type="entry name" value="Putative phosphatase, domain 2"/>
    <property type="match status" value="1"/>
</dbReference>
<keyword evidence="3 5" id="KW-0378">Hydrolase</keyword>
<organism evidence="5 6">
    <name type="scientific">Candidatus Aphodomorpha intestinavium</name>
    <dbReference type="NCBI Taxonomy" id="2840672"/>
    <lineage>
        <taxon>Bacteria</taxon>
        <taxon>Bacillati</taxon>
        <taxon>Bacillota</taxon>
        <taxon>Clostridia</taxon>
        <taxon>Eubacteriales</taxon>
        <taxon>Candidatus Aphodomorpha</taxon>
    </lineage>
</organism>
<dbReference type="InterPro" id="IPR023214">
    <property type="entry name" value="HAD_sf"/>
</dbReference>
<dbReference type="InterPro" id="IPR036412">
    <property type="entry name" value="HAD-like_sf"/>
</dbReference>
<reference evidence="5" key="2">
    <citation type="journal article" date="2021" name="PeerJ">
        <title>Extensive microbial diversity within the chicken gut microbiome revealed by metagenomics and culture.</title>
        <authorList>
            <person name="Gilroy R."/>
            <person name="Ravi A."/>
            <person name="Getino M."/>
            <person name="Pursley I."/>
            <person name="Horton D.L."/>
            <person name="Alikhan N.F."/>
            <person name="Baker D."/>
            <person name="Gharbi K."/>
            <person name="Hall N."/>
            <person name="Watson M."/>
            <person name="Adriaenssens E.M."/>
            <person name="Foster-Nyarko E."/>
            <person name="Jarju S."/>
            <person name="Secka A."/>
            <person name="Antonio M."/>
            <person name="Oren A."/>
            <person name="Chaudhuri R.R."/>
            <person name="La Ragione R."/>
            <person name="Hildebrand F."/>
            <person name="Pallen M.J."/>
        </authorList>
    </citation>
    <scope>NUCLEOTIDE SEQUENCE</scope>
    <source>
        <strain evidence="5">ChiGjej2B2-16831</strain>
    </source>
</reference>
<sequence length="264" mass="29419">MIQAVLFDIGGTLLTVTNSPALRTAFAQRLKDRLLLYGIRIDTPAEALGVQLHENAERYKHWSEETLVELPQPRIWNEFYLPEYAIGEERLAPIAEELSFLYDYERVCNLRRPHLAETMRALSGMGLRLGVISNVISTSFTPHILREYGIDGYMEQVVLSSETRCRKPGAEIFRIALERMGLRPEEAAYVGDTISRDVLGARNAGLGLMIQIRNPAIAHRDAAFQGGGPAPDHLIDDLYEIPALVGACRRQACAAAGDCNRRDA</sequence>
<evidence type="ECO:0000256" key="3">
    <source>
        <dbReference type="ARBA" id="ARBA00022801"/>
    </source>
</evidence>
<dbReference type="GO" id="GO:0044281">
    <property type="term" value="P:small molecule metabolic process"/>
    <property type="evidence" value="ECO:0007669"/>
    <property type="project" value="UniProtKB-ARBA"/>
</dbReference>
<accession>A0A9D1N585</accession>
<comment type="caution">
    <text evidence="5">The sequence shown here is derived from an EMBL/GenBank/DDBJ whole genome shotgun (WGS) entry which is preliminary data.</text>
</comment>
<dbReference type="InterPro" id="IPR023198">
    <property type="entry name" value="PGP-like_dom2"/>
</dbReference>
<dbReference type="InterPro" id="IPR006439">
    <property type="entry name" value="HAD-SF_hydro_IA"/>
</dbReference>
<reference evidence="5" key="1">
    <citation type="submission" date="2020-10" db="EMBL/GenBank/DDBJ databases">
        <authorList>
            <person name="Gilroy R."/>
        </authorList>
    </citation>
    <scope>NUCLEOTIDE SEQUENCE</scope>
    <source>
        <strain evidence="5">ChiGjej2B2-16831</strain>
    </source>
</reference>
<dbReference type="SFLD" id="SFLDS00003">
    <property type="entry name" value="Haloacid_Dehalogenase"/>
    <property type="match status" value="1"/>
</dbReference>
<dbReference type="PRINTS" id="PR00413">
    <property type="entry name" value="HADHALOGNASE"/>
</dbReference>
<dbReference type="PANTHER" id="PTHR46470:SF2">
    <property type="entry name" value="GLYCERALDEHYDE 3-PHOSPHATE PHOSPHATASE"/>
    <property type="match status" value="1"/>
</dbReference>
<dbReference type="NCBIfam" id="TIGR01549">
    <property type="entry name" value="HAD-SF-IA-v1"/>
    <property type="match status" value="1"/>
</dbReference>
<dbReference type="SFLD" id="SFLDG01129">
    <property type="entry name" value="C1.5:_HAD__Beta-PGM__Phosphata"/>
    <property type="match status" value="1"/>
</dbReference>
<dbReference type="SUPFAM" id="SSF56784">
    <property type="entry name" value="HAD-like"/>
    <property type="match status" value="1"/>
</dbReference>
<dbReference type="InterPro" id="IPR051400">
    <property type="entry name" value="HAD-like_hydrolase"/>
</dbReference>
<evidence type="ECO:0000256" key="4">
    <source>
        <dbReference type="ARBA" id="ARBA00022842"/>
    </source>
</evidence>
<dbReference type="EMBL" id="DVNZ01000234">
    <property type="protein sequence ID" value="HIU94972.1"/>
    <property type="molecule type" value="Genomic_DNA"/>
</dbReference>
<evidence type="ECO:0000256" key="1">
    <source>
        <dbReference type="ARBA" id="ARBA00001946"/>
    </source>
</evidence>
<keyword evidence="2" id="KW-0479">Metal-binding</keyword>
<keyword evidence="4" id="KW-0460">Magnesium</keyword>
<dbReference type="GO" id="GO:0016791">
    <property type="term" value="F:phosphatase activity"/>
    <property type="evidence" value="ECO:0007669"/>
    <property type="project" value="TreeGrafter"/>
</dbReference>